<dbReference type="Proteomes" id="UP001164286">
    <property type="component" value="Unassembled WGS sequence"/>
</dbReference>
<comment type="caution">
    <text evidence="7">The sequence shown here is derived from an EMBL/GenBank/DDBJ whole genome shotgun (WGS) entry which is preliminary data.</text>
</comment>
<organism evidence="7 8">
    <name type="scientific">Dioszegia hungarica</name>
    <dbReference type="NCBI Taxonomy" id="4972"/>
    <lineage>
        <taxon>Eukaryota</taxon>
        <taxon>Fungi</taxon>
        <taxon>Dikarya</taxon>
        <taxon>Basidiomycota</taxon>
        <taxon>Agaricomycotina</taxon>
        <taxon>Tremellomycetes</taxon>
        <taxon>Tremellales</taxon>
        <taxon>Bulleribasidiaceae</taxon>
        <taxon>Dioszegia</taxon>
    </lineage>
</organism>
<feature type="compositionally biased region" description="Basic and acidic residues" evidence="5">
    <location>
        <begin position="21"/>
        <end position="35"/>
    </location>
</feature>
<dbReference type="GO" id="GO:0005778">
    <property type="term" value="C:peroxisomal membrane"/>
    <property type="evidence" value="ECO:0007669"/>
    <property type="project" value="TreeGrafter"/>
</dbReference>
<evidence type="ECO:0000256" key="4">
    <source>
        <dbReference type="ARBA" id="ARBA00023136"/>
    </source>
</evidence>
<evidence type="ECO:0000313" key="7">
    <source>
        <dbReference type="EMBL" id="KAI9635375.1"/>
    </source>
</evidence>
<feature type="domain" description="TECPR1-like DysF" evidence="6">
    <location>
        <begin position="113"/>
        <end position="503"/>
    </location>
</feature>
<feature type="region of interest" description="Disordered" evidence="5">
    <location>
        <begin position="1"/>
        <end position="59"/>
    </location>
</feature>
<keyword evidence="4" id="KW-0472">Membrane</keyword>
<dbReference type="PANTHER" id="PTHR28304:SF2">
    <property type="entry name" value="PEROXISOMAL MEMBRANE PROTEIN PEX29"/>
    <property type="match status" value="1"/>
</dbReference>
<dbReference type="GeneID" id="77727789"/>
<feature type="compositionally biased region" description="Low complexity" evidence="5">
    <location>
        <begin position="46"/>
        <end position="58"/>
    </location>
</feature>
<evidence type="ECO:0000256" key="1">
    <source>
        <dbReference type="ARBA" id="ARBA00004141"/>
    </source>
</evidence>
<keyword evidence="8" id="KW-1185">Reference proteome</keyword>
<keyword evidence="3" id="KW-1133">Transmembrane helix</keyword>
<dbReference type="Pfam" id="PF06398">
    <property type="entry name" value="Pex24p"/>
    <property type="match status" value="1"/>
</dbReference>
<dbReference type="AlphaFoldDB" id="A0AA38H7X2"/>
<evidence type="ECO:0000259" key="6">
    <source>
        <dbReference type="Pfam" id="PF06398"/>
    </source>
</evidence>
<gene>
    <name evidence="7" type="ORF">MKK02DRAFT_32817</name>
</gene>
<protein>
    <recommendedName>
        <fullName evidence="6">TECPR1-like DysF domain-containing protein</fullName>
    </recommendedName>
</protein>
<evidence type="ECO:0000256" key="5">
    <source>
        <dbReference type="SAM" id="MobiDB-lite"/>
    </source>
</evidence>
<keyword evidence="2" id="KW-0812">Transmembrane</keyword>
<dbReference type="RefSeq" id="XP_052945152.1">
    <property type="nucleotide sequence ID" value="XM_053088584.1"/>
</dbReference>
<comment type="subcellular location">
    <subcellularLocation>
        <location evidence="1">Membrane</location>
        <topology evidence="1">Multi-pass membrane protein</topology>
    </subcellularLocation>
</comment>
<accession>A0AA38H7X2</accession>
<dbReference type="PANTHER" id="PTHR28304">
    <property type="entry name" value="PEROXISOMAL MEMBRANE PROTEIN PEX29"/>
    <property type="match status" value="1"/>
</dbReference>
<reference evidence="7" key="1">
    <citation type="journal article" date="2022" name="G3 (Bethesda)">
        <title>High quality genome of the basidiomycete yeast Dioszegia hungarica PDD-24b-2 isolated from cloud water.</title>
        <authorList>
            <person name="Jarrige D."/>
            <person name="Haridas S."/>
            <person name="Bleykasten-Grosshans C."/>
            <person name="Joly M."/>
            <person name="Nadalig T."/>
            <person name="Sancelme M."/>
            <person name="Vuilleumier S."/>
            <person name="Grigoriev I.V."/>
            <person name="Amato P."/>
            <person name="Bringel F."/>
        </authorList>
    </citation>
    <scope>NUCLEOTIDE SEQUENCE</scope>
    <source>
        <strain evidence="7">PDD-24b-2</strain>
    </source>
</reference>
<dbReference type="InterPro" id="IPR010482">
    <property type="entry name" value="TECPR1-like_DysF"/>
</dbReference>
<evidence type="ECO:0000256" key="3">
    <source>
        <dbReference type="ARBA" id="ARBA00022989"/>
    </source>
</evidence>
<feature type="compositionally biased region" description="Pro residues" evidence="5">
    <location>
        <begin position="36"/>
        <end position="45"/>
    </location>
</feature>
<sequence>MSTLPSYIQVPSAARPIQPPDRTRSSLEDRERKVDPPLPAKPSFPPTASTSTQPAAAAGRKYAIPTASLPSNVSDLLLSSLLPTNLPKLPTAKVQGGPGRPRELNTQREGLRLDIMSHNFRRFITKVGPVFWMQDRIEEVLFWRKPLWTWAWMMTWTFIAFQPRLLLLLPSLVLIILLLHLSELRTPLPSLLGTPISTPSASTLRSTGTKIDPDGGPVSVSTGIDGEAIPVAPPKEAESGVDYYMNVQAIQNTMGWISDAYEDVQGIITATLTPSKSPTSLPLTPTHLILALLPPSLLLPLIPVYLIPYLLLPIGWAPPLAFHPNLAPFLSSLPALPVVRRAQAMITRLMLTDSLPDDLGRAFIAEVEVWENERLDPAVSTAKAVSGNVLPTGSWSQRFLRAGERMPWVKIRGEGSVWGFEDNEAESGGAEKAGPELKQGWSWIPGEEWRVDVSGLWSDVGVDADGWVYSDDSWQNLAVTSLPGAELDSPVPAMRRVTRRRKWWKRVYIAQEG</sequence>
<name>A0AA38H7X2_9TREE</name>
<dbReference type="GO" id="GO:0007031">
    <property type="term" value="P:peroxisome organization"/>
    <property type="evidence" value="ECO:0007669"/>
    <property type="project" value="UniProtKB-ARBA"/>
</dbReference>
<dbReference type="InterPro" id="IPR052816">
    <property type="entry name" value="Peroxisomal_Membrane_PEX28-32"/>
</dbReference>
<evidence type="ECO:0000313" key="8">
    <source>
        <dbReference type="Proteomes" id="UP001164286"/>
    </source>
</evidence>
<dbReference type="EMBL" id="JAKWFO010000005">
    <property type="protein sequence ID" value="KAI9635375.1"/>
    <property type="molecule type" value="Genomic_DNA"/>
</dbReference>
<evidence type="ECO:0000256" key="2">
    <source>
        <dbReference type="ARBA" id="ARBA00022692"/>
    </source>
</evidence>
<proteinExistence type="predicted"/>